<evidence type="ECO:0000313" key="3">
    <source>
        <dbReference type="Proteomes" id="UP000674318"/>
    </source>
</evidence>
<dbReference type="EMBL" id="JAFJZO010000032">
    <property type="protein sequence ID" value="KAG5496411.1"/>
    <property type="molecule type" value="Genomic_DNA"/>
</dbReference>
<dbReference type="OrthoDB" id="247936at2759"/>
<dbReference type="GeneID" id="94288814"/>
<feature type="compositionally biased region" description="Polar residues" evidence="1">
    <location>
        <begin position="242"/>
        <end position="258"/>
    </location>
</feature>
<feature type="region of interest" description="Disordered" evidence="1">
    <location>
        <begin position="525"/>
        <end position="552"/>
    </location>
</feature>
<feature type="region of interest" description="Disordered" evidence="1">
    <location>
        <begin position="242"/>
        <end position="265"/>
    </location>
</feature>
<reference evidence="2 3" key="1">
    <citation type="submission" date="2021-02" db="EMBL/GenBank/DDBJ databases">
        <title>Porcisia hertigi Genome sequencing and assembly.</title>
        <authorList>
            <person name="Almutairi H."/>
            <person name="Gatherer D."/>
        </authorList>
    </citation>
    <scope>NUCLEOTIDE SEQUENCE [LARGE SCALE GENOMIC DNA]</scope>
    <source>
        <strain evidence="2 3">C119</strain>
    </source>
</reference>
<organism evidence="2 3">
    <name type="scientific">Porcisia hertigi</name>
    <dbReference type="NCBI Taxonomy" id="2761500"/>
    <lineage>
        <taxon>Eukaryota</taxon>
        <taxon>Discoba</taxon>
        <taxon>Euglenozoa</taxon>
        <taxon>Kinetoplastea</taxon>
        <taxon>Metakinetoplastina</taxon>
        <taxon>Trypanosomatida</taxon>
        <taxon>Trypanosomatidae</taxon>
        <taxon>Leishmaniinae</taxon>
        <taxon>Porcisia</taxon>
    </lineage>
</organism>
<feature type="region of interest" description="Disordered" evidence="1">
    <location>
        <begin position="19"/>
        <end position="44"/>
    </location>
</feature>
<sequence length="778" mass="82380">MGLEWVKCNLLRKGTQSASAHRFLPQRRRGASSTVGSDVAGSAPAASSSLKQSAYVIAERMEPSGCSCLLVGHRRRQSFSSSPPAHQRCRVVLPGVAPGTVLRTRASVLEWIRKCRQLPASTEYSVLMKGGKRVARHAADMGLPALPCGMAATNACQRCPWMAVGVGGESATTKHANWRASLHSAVRKAVGSLTSADGAAGIRRTHDDVMRCCSFSEPFSVAVTPNRLLGLQLFFLPVESTESPPSSRSDLANSSMPSHGTPPADRAAVRIEREGLSSPLSVTSQVCHGESTPSVAASGGSKGLYHTGLNFTQECLLESLEQKRLVSAFERWAAHLPISTQASLLGVFISQPFTSGPHLATMTALQVILAVERNTDVLGMHSPLCGPSHPVDLLSTEEQQLVEVITAAAPLVHEVEVLVWIQDACNEAQRTTAGETALHRLYPAVCRNASLEELQCETWRGRTDSARDEAEVHEVQRGSASQAVRCWCHAWSREISVSVSPYHAAISAVSSRWWSEARRRRSLSGGISANSATSSPALSTRSAAGNGVQTSAGGCSRRLPWVPTFWRHPGALDACCSVLFSLILEDMTFPIGETSVVAGSGALPRPESIEVHAPALSERALVSTGAHVGAGAGQTVLDGAVVALAREARRLAASSRESEGTGHLFSSAGLFSPTSSSSVSSPTPRRVLVSVRGGDGTAKGLPTTFVEEVLRSARAQPVRLCFYECTLSMNASALATQASAAILHAQRIGLRVSVNTGIVDVDPLASSYVAYACVSLRL</sequence>
<evidence type="ECO:0000313" key="2">
    <source>
        <dbReference type="EMBL" id="KAG5496411.1"/>
    </source>
</evidence>
<dbReference type="Proteomes" id="UP000674318">
    <property type="component" value="Chromosome 32"/>
</dbReference>
<gene>
    <name evidence="2" type="ORF">JKF63_02713</name>
</gene>
<comment type="caution">
    <text evidence="2">The sequence shown here is derived from an EMBL/GenBank/DDBJ whole genome shotgun (WGS) entry which is preliminary data.</text>
</comment>
<keyword evidence="3" id="KW-1185">Reference proteome</keyword>
<protein>
    <submittedName>
        <fullName evidence="2">Uncharacterized protein</fullName>
    </submittedName>
</protein>
<name>A0A836HNM4_9TRYP</name>
<proteinExistence type="predicted"/>
<dbReference type="AlphaFoldDB" id="A0A836HNM4"/>
<evidence type="ECO:0000256" key="1">
    <source>
        <dbReference type="SAM" id="MobiDB-lite"/>
    </source>
</evidence>
<dbReference type="KEGG" id="phet:94288814"/>
<accession>A0A836HNM4</accession>
<dbReference type="RefSeq" id="XP_067754894.1">
    <property type="nucleotide sequence ID" value="XM_067898737.1"/>
</dbReference>